<organism evidence="1 2">
    <name type="scientific">Cyclotella cryptica</name>
    <dbReference type="NCBI Taxonomy" id="29204"/>
    <lineage>
        <taxon>Eukaryota</taxon>
        <taxon>Sar</taxon>
        <taxon>Stramenopiles</taxon>
        <taxon>Ochrophyta</taxon>
        <taxon>Bacillariophyta</taxon>
        <taxon>Coscinodiscophyceae</taxon>
        <taxon>Thalassiosirophycidae</taxon>
        <taxon>Stephanodiscales</taxon>
        <taxon>Stephanodiscaceae</taxon>
        <taxon>Cyclotella</taxon>
    </lineage>
</organism>
<sequence length="202" mass="22309">MGLFDFLNSRQGDFIPLRSSDDDAPYGPGPLILMYAVPKSMDDDEMRDMAADGMPDVKGVVIRRIEGVALDGDEGRNTKGDDLLDLTVQEALDAAFNEGSKLVTPIKEYNTAVVSTQQQHSENDPCPVLYFSGVTNSQMMSTYRIMANEIYEETNGIHWPACAKVVKPAMQKSLRQVLMEISGDHADAMKIRKEESEKGDKG</sequence>
<dbReference type="Proteomes" id="UP001516023">
    <property type="component" value="Unassembled WGS sequence"/>
</dbReference>
<comment type="caution">
    <text evidence="1">The sequence shown here is derived from an EMBL/GenBank/DDBJ whole genome shotgun (WGS) entry which is preliminary data.</text>
</comment>
<proteinExistence type="predicted"/>
<protein>
    <submittedName>
        <fullName evidence="1">Uncharacterized protein</fullName>
    </submittedName>
</protein>
<gene>
    <name evidence="1" type="ORF">HJC23_008853</name>
</gene>
<keyword evidence="2" id="KW-1185">Reference proteome</keyword>
<reference evidence="1 2" key="1">
    <citation type="journal article" date="2020" name="G3 (Bethesda)">
        <title>Improved Reference Genome for Cyclotella cryptica CCMP332, a Model for Cell Wall Morphogenesis, Salinity Adaptation, and Lipid Production in Diatoms (Bacillariophyta).</title>
        <authorList>
            <person name="Roberts W.R."/>
            <person name="Downey K.M."/>
            <person name="Ruck E.C."/>
            <person name="Traller J.C."/>
            <person name="Alverson A.J."/>
        </authorList>
    </citation>
    <scope>NUCLEOTIDE SEQUENCE [LARGE SCALE GENOMIC DNA]</scope>
    <source>
        <strain evidence="1 2">CCMP332</strain>
    </source>
</reference>
<accession>A0ABD3Q9U9</accession>
<evidence type="ECO:0000313" key="1">
    <source>
        <dbReference type="EMBL" id="KAL3796900.1"/>
    </source>
</evidence>
<name>A0ABD3Q9U9_9STRA</name>
<dbReference type="EMBL" id="JABMIG020000059">
    <property type="protein sequence ID" value="KAL3796900.1"/>
    <property type="molecule type" value="Genomic_DNA"/>
</dbReference>
<dbReference type="AlphaFoldDB" id="A0ABD3Q9U9"/>
<evidence type="ECO:0000313" key="2">
    <source>
        <dbReference type="Proteomes" id="UP001516023"/>
    </source>
</evidence>